<reference evidence="8" key="2">
    <citation type="journal article" date="2007" name="Science">
        <title>Genome sequence of Aedes aegypti, a major arbovirus vector.</title>
        <authorList>
            <person name="Nene V."/>
            <person name="Wortman J.R."/>
            <person name="Lawson D."/>
            <person name="Haas B."/>
            <person name="Kodira C."/>
            <person name="Tu Z.J."/>
            <person name="Loftus B."/>
            <person name="Xi Z."/>
            <person name="Megy K."/>
            <person name="Grabherr M."/>
            <person name="Ren Q."/>
            <person name="Zdobnov E.M."/>
            <person name="Lobo N.F."/>
            <person name="Campbell K.S."/>
            <person name="Brown S.E."/>
            <person name="Bonaldo M.F."/>
            <person name="Zhu J."/>
            <person name="Sinkins S.P."/>
            <person name="Hogenkamp D.G."/>
            <person name="Amedeo P."/>
            <person name="Arensburger P."/>
            <person name="Atkinson P.W."/>
            <person name="Bidwell S."/>
            <person name="Biedler J."/>
            <person name="Birney E."/>
            <person name="Bruggner R.V."/>
            <person name="Costas J."/>
            <person name="Coy M.R."/>
            <person name="Crabtree J."/>
            <person name="Crawford M."/>
            <person name="Debruyn B."/>
            <person name="Decaprio D."/>
            <person name="Eiglmeier K."/>
            <person name="Eisenstadt E."/>
            <person name="El-Dorry H."/>
            <person name="Gelbart W.M."/>
            <person name="Gomes S.L."/>
            <person name="Hammond M."/>
            <person name="Hannick L.I."/>
            <person name="Hogan J.R."/>
            <person name="Holmes M.H."/>
            <person name="Jaffe D."/>
            <person name="Johnston J.S."/>
            <person name="Kennedy R.C."/>
            <person name="Koo H."/>
            <person name="Kravitz S."/>
            <person name="Kriventseva E.V."/>
            <person name="Kulp D."/>
            <person name="Labutti K."/>
            <person name="Lee E."/>
            <person name="Li S."/>
            <person name="Lovin D.D."/>
            <person name="Mao C."/>
            <person name="Mauceli E."/>
            <person name="Menck C.F."/>
            <person name="Miller J.R."/>
            <person name="Montgomery P."/>
            <person name="Mori A."/>
            <person name="Nascimento A.L."/>
            <person name="Naveira H.F."/>
            <person name="Nusbaum C."/>
            <person name="O'leary S."/>
            <person name="Orvis J."/>
            <person name="Pertea M."/>
            <person name="Quesneville H."/>
            <person name="Reidenbach K.R."/>
            <person name="Rogers Y.H."/>
            <person name="Roth C.W."/>
            <person name="Schneider J.R."/>
            <person name="Schatz M."/>
            <person name="Shumway M."/>
            <person name="Stanke M."/>
            <person name="Stinson E.O."/>
            <person name="Tubio J.M."/>
            <person name="Vanzee J.P."/>
            <person name="Verjovski-Almeida S."/>
            <person name="Werner D."/>
            <person name="White O."/>
            <person name="Wyder S."/>
            <person name="Zeng Q."/>
            <person name="Zhao Q."/>
            <person name="Zhao Y."/>
            <person name="Hill C.A."/>
            <person name="Raikhel A.S."/>
            <person name="Soares M.B."/>
            <person name="Knudson D.L."/>
            <person name="Lee N.H."/>
            <person name="Galagan J."/>
            <person name="Salzberg S.L."/>
            <person name="Paulsen I.T."/>
            <person name="Dimopoulos G."/>
            <person name="Collins F.H."/>
            <person name="Birren B."/>
            <person name="Fraser-Liggett C.M."/>
            <person name="Severson D.W."/>
        </authorList>
    </citation>
    <scope>NUCLEOTIDE SEQUENCE [LARGE SCALE GENOMIC DNA]</scope>
    <source>
        <strain evidence="8">Liverpool</strain>
    </source>
</reference>
<dbReference type="KEGG" id="aag:5573221"/>
<dbReference type="InterPro" id="IPR041966">
    <property type="entry name" value="LOTUS-like"/>
</dbReference>
<feature type="compositionally biased region" description="Polar residues" evidence="5">
    <location>
        <begin position="297"/>
        <end position="323"/>
    </location>
</feature>
<dbReference type="PROSITE" id="PS50304">
    <property type="entry name" value="TUDOR"/>
    <property type="match status" value="1"/>
</dbReference>
<feature type="domain" description="HTH OST-type" evidence="7">
    <location>
        <begin position="12"/>
        <end position="85"/>
    </location>
</feature>
<dbReference type="CDD" id="cd20379">
    <property type="entry name" value="Tudor_dTUD-like"/>
    <property type="match status" value="2"/>
</dbReference>
<dbReference type="Gene3D" id="2.30.30.140">
    <property type="match status" value="3"/>
</dbReference>
<dbReference type="InterPro" id="IPR025605">
    <property type="entry name" value="OST-HTH/LOTUS_dom"/>
</dbReference>
<proteinExistence type="predicted"/>
<feature type="compositionally biased region" description="Polar residues" evidence="5">
    <location>
        <begin position="200"/>
        <end position="228"/>
    </location>
</feature>
<feature type="region of interest" description="Disordered" evidence="5">
    <location>
        <begin position="101"/>
        <end position="123"/>
    </location>
</feature>
<dbReference type="OMA" id="VEIREGW"/>
<feature type="region of interest" description="Disordered" evidence="5">
    <location>
        <begin position="425"/>
        <end position="456"/>
    </location>
</feature>
<dbReference type="InterPro" id="IPR050621">
    <property type="entry name" value="Tudor_domain_containing"/>
</dbReference>
<feature type="region of interest" description="Disordered" evidence="5">
    <location>
        <begin position="182"/>
        <end position="340"/>
    </location>
</feature>
<dbReference type="InterPro" id="IPR035437">
    <property type="entry name" value="SNase_OB-fold_sf"/>
</dbReference>
<evidence type="ECO:0000256" key="1">
    <source>
        <dbReference type="ARBA" id="ARBA00004496"/>
    </source>
</evidence>
<feature type="compositionally biased region" description="Low complexity" evidence="5">
    <location>
        <begin position="266"/>
        <end position="277"/>
    </location>
</feature>
<evidence type="ECO:0000259" key="6">
    <source>
        <dbReference type="PROSITE" id="PS50304"/>
    </source>
</evidence>
<comment type="subcellular location">
    <subcellularLocation>
        <location evidence="1">Cytoplasm</location>
    </subcellularLocation>
</comment>
<sequence>MANIPKKEHSEEAENAISVLRALVLSKKGPSTVHGILADYRELEGGPLMYKKFGYPNADEFLKSTGEFVVQSRMGETVIFVKPSKESAHILKMVAAQKTTKTRKSGFSTMRQPQKRTGGNNWNPSAYNKMYSQMPNKATQFGQRKYPPLSQNNYQRYTNNPLKPFFQNTPPTGGGWTNNNRYNIQNTNGNQPKPPMTIKVATTSAPNSKPFGNNVPQTTNNQRQIRIETNNNNSTFKNFNKSSPDSAKTSQITLTSNDLRHIINDRSPQTPQRQSSQFELKSQESQFAPRSSDYRNDQSLSSPTKATAKDIQQMTLPDPSNKQPHVLPPPFVAQPQDHRSVNSRLQVSKDVMPTSPPVQKMVQKVYPLRDMTTNFDDSVRVPIPVTLPTIPGQKTLQDRLKIKQQIDSSDLEKAARVITVHTPANNASDIEPKSPTSNPVTPVATTQTARSKEPFSWNQPTATPIELLYRYAKCNDLDRPIYTYYKLRNKRIQCRVMVNESTYSTYPDDFANEFEGQFAAAQIAIENIKRDEERNNYSVCLDSDYEIAVKIHELLTQCPHGMFSKNIPEAFRQAHQLLLPDHWELIIMSQYSHMFSKEDAQENTILFANPHVENDSSNSSPSITSEAKCMTANVLKLPWNDQYWNLYITNPVSTVEIWARLVGSEYSDKMDGLITDIELSMMGNDKPKPSIVRNGEYYLVQTPDSWHRVRVDEIDYSNNQGVCFFIDLGEWERVSLDEIYVCDAKYLELAGQSVCFSLDGLEDFGENPKAKPHLDNLISGKVCIGEILTPRNEYEKDNELNSVGDVRIKMILYDTSSDEDVNLNPVILKHICDDTPTPELNKKGVTTVVVTHVDDSGDVYCQLKDDAMVYIQKLINNLVKSNALEGNHRGLYKGKSSAHQLYLVNDEKDNKWYRASLEAEESGPFCRMLYVDRGLKTSVNVSNIYRLEMLSVALSRYPAQAIRLRMFDIPEITDYLLSRMRVLLKPGLTAMVKVAALSVIPLVKLYVHLEQTNILVCINDSIRSEMELEISSEIISNPRITSNELSSNTSNASSIKLNTSFASDYSIGSNEAAELSRSFSGLNIEQRKLSSPVPSQVTPKLAKFPLPGIKELFYVSVTIASSPKYFIVQPYSHAVQLNRMMLELQEYCKTKASRVPKDSVEQGEVYAGIKSDDGHWYRVIAVNILSGTGLIHVYFCDFGQISVVDSESLRILPAHLRTLPQQAVKARLHGVQPVHGDWTTEDAVRFQQLTVDKKFASYIHNITTDEFSPNEEIVDLMLIDVSTEEDIFIHQILVDENRAVLISK</sequence>
<dbReference type="Gene3D" id="3.30.420.610">
    <property type="entry name" value="LOTUS domain-like"/>
    <property type="match status" value="1"/>
</dbReference>
<dbReference type="EMBL" id="CH477655">
    <property type="protein sequence ID" value="EAT37713.1"/>
    <property type="molecule type" value="Genomic_DNA"/>
</dbReference>
<dbReference type="CDD" id="cd09972">
    <property type="entry name" value="LOTUS_TDRD_OSKAR"/>
    <property type="match status" value="1"/>
</dbReference>
<feature type="compositionally biased region" description="Polar residues" evidence="5">
    <location>
        <begin position="425"/>
        <end position="449"/>
    </location>
</feature>
<feature type="compositionally biased region" description="Polar residues" evidence="5">
    <location>
        <begin position="105"/>
        <end position="123"/>
    </location>
</feature>
<keyword evidence="3" id="KW-0677">Repeat</keyword>
<evidence type="ECO:0000313" key="8">
    <source>
        <dbReference type="EMBL" id="EAT37713.1"/>
    </source>
</evidence>
<dbReference type="GO" id="GO:0007283">
    <property type="term" value="P:spermatogenesis"/>
    <property type="evidence" value="ECO:0007669"/>
    <property type="project" value="UniProtKB-KW"/>
</dbReference>
<feature type="compositionally biased region" description="Low complexity" evidence="5">
    <location>
        <begin position="229"/>
        <end position="242"/>
    </location>
</feature>
<evidence type="ECO:0000313" key="9">
    <source>
        <dbReference type="Proteomes" id="UP000682892"/>
    </source>
</evidence>
<accession>A0A1S4FPW0</accession>
<reference evidence="8" key="1">
    <citation type="submission" date="2005-10" db="EMBL/GenBank/DDBJ databases">
        <authorList>
            <person name="Loftus B.J."/>
            <person name="Nene V.M."/>
            <person name="Hannick L.I."/>
            <person name="Bidwell S."/>
            <person name="Haas B."/>
            <person name="Amedeo P."/>
            <person name="Orvis J."/>
            <person name="Wortman J.R."/>
            <person name="White O.R."/>
            <person name="Salzberg S."/>
            <person name="Shumway M."/>
            <person name="Koo H."/>
            <person name="Zhao Y."/>
            <person name="Holmes M."/>
            <person name="Miller J."/>
            <person name="Schatz M."/>
            <person name="Pop M."/>
            <person name="Pai G."/>
            <person name="Utterback T."/>
            <person name="Rogers Y.-H."/>
            <person name="Kravitz S."/>
            <person name="Fraser C.M."/>
        </authorList>
    </citation>
    <scope>NUCLEOTIDE SEQUENCE</scope>
    <source>
        <strain evidence="8">Liverpool</strain>
    </source>
</reference>
<keyword evidence="4" id="KW-0744">Spermatogenesis</keyword>
<dbReference type="Proteomes" id="UP000682892">
    <property type="component" value="Unassembled WGS sequence"/>
</dbReference>
<dbReference type="SMART" id="SM00333">
    <property type="entry name" value="TUDOR"/>
    <property type="match status" value="3"/>
</dbReference>
<feature type="compositionally biased region" description="Polar residues" evidence="5">
    <location>
        <begin position="278"/>
        <end position="289"/>
    </location>
</feature>
<dbReference type="SUPFAM" id="SSF63748">
    <property type="entry name" value="Tudor/PWWP/MBT"/>
    <property type="match status" value="3"/>
</dbReference>
<evidence type="ECO:0000256" key="3">
    <source>
        <dbReference type="ARBA" id="ARBA00022737"/>
    </source>
</evidence>
<gene>
    <name evidence="8" type="ORF">AaeL_AAEL010311</name>
</gene>
<feature type="compositionally biased region" description="Polar residues" evidence="5">
    <location>
        <begin position="243"/>
        <end position="257"/>
    </location>
</feature>
<reference evidence="8" key="3">
    <citation type="submission" date="2012-09" db="EMBL/GenBank/DDBJ databases">
        <authorList>
            <consortium name="VectorBase"/>
        </authorList>
    </citation>
    <scope>NUCLEOTIDE SEQUENCE</scope>
    <source>
        <strain evidence="8">Liverpool</strain>
    </source>
</reference>
<dbReference type="OrthoDB" id="10034606at2759"/>
<dbReference type="InterPro" id="IPR002999">
    <property type="entry name" value="Tudor"/>
</dbReference>
<dbReference type="GO" id="GO:0030154">
    <property type="term" value="P:cell differentiation"/>
    <property type="evidence" value="ECO:0007669"/>
    <property type="project" value="UniProtKB-ARBA"/>
</dbReference>
<protein>
    <submittedName>
        <fullName evidence="8">AAEL010311-PA</fullName>
    </submittedName>
</protein>
<keyword evidence="4" id="KW-0221">Differentiation</keyword>
<dbReference type="PROSITE" id="PS51644">
    <property type="entry name" value="HTH_OST"/>
    <property type="match status" value="1"/>
</dbReference>
<name>A0A1S4FPW0_AEDAE</name>
<evidence type="ECO:0000256" key="2">
    <source>
        <dbReference type="ARBA" id="ARBA00022490"/>
    </source>
</evidence>
<feature type="domain" description="Tudor" evidence="6">
    <location>
        <begin position="1159"/>
        <end position="1219"/>
    </location>
</feature>
<dbReference type="PANTHER" id="PTHR22948:SF77">
    <property type="entry name" value="SERINE_THREONINE-PROTEIN KINASE 31-LIKE ISOFORM X1"/>
    <property type="match status" value="1"/>
</dbReference>
<evidence type="ECO:0000256" key="5">
    <source>
        <dbReference type="SAM" id="MobiDB-lite"/>
    </source>
</evidence>
<evidence type="ECO:0000256" key="4">
    <source>
        <dbReference type="ARBA" id="ARBA00022871"/>
    </source>
</evidence>
<keyword evidence="2" id="KW-0963">Cytoplasm</keyword>
<evidence type="ECO:0000259" key="7">
    <source>
        <dbReference type="PROSITE" id="PS51644"/>
    </source>
</evidence>
<dbReference type="CTD" id="37304"/>
<dbReference type="Pfam" id="PF12872">
    <property type="entry name" value="OST-HTH"/>
    <property type="match status" value="1"/>
</dbReference>
<organism evidence="8 9">
    <name type="scientific">Aedes aegypti</name>
    <name type="common">Yellowfever mosquito</name>
    <name type="synonym">Culex aegypti</name>
    <dbReference type="NCBI Taxonomy" id="7159"/>
    <lineage>
        <taxon>Eukaryota</taxon>
        <taxon>Metazoa</taxon>
        <taxon>Ecdysozoa</taxon>
        <taxon>Arthropoda</taxon>
        <taxon>Hexapoda</taxon>
        <taxon>Insecta</taxon>
        <taxon>Pterygota</taxon>
        <taxon>Neoptera</taxon>
        <taxon>Endopterygota</taxon>
        <taxon>Diptera</taxon>
        <taxon>Nematocera</taxon>
        <taxon>Culicoidea</taxon>
        <taxon>Culicidae</taxon>
        <taxon>Culicinae</taxon>
        <taxon>Aedini</taxon>
        <taxon>Aedes</taxon>
        <taxon>Stegomyia</taxon>
    </lineage>
</organism>
<dbReference type="Gene3D" id="2.40.50.90">
    <property type="match status" value="3"/>
</dbReference>
<dbReference type="PANTHER" id="PTHR22948">
    <property type="entry name" value="TUDOR DOMAIN CONTAINING PROTEIN"/>
    <property type="match status" value="1"/>
</dbReference>
<dbReference type="GO" id="GO:0005737">
    <property type="term" value="C:cytoplasm"/>
    <property type="evidence" value="ECO:0007669"/>
    <property type="project" value="UniProtKB-SubCell"/>
</dbReference>
<dbReference type="Pfam" id="PF00567">
    <property type="entry name" value="TUDOR"/>
    <property type="match status" value="3"/>
</dbReference>